<dbReference type="Proteomes" id="UP000515154">
    <property type="component" value="Linkage group LG14"/>
</dbReference>
<dbReference type="PROSITE" id="PS50209">
    <property type="entry name" value="CARD"/>
    <property type="match status" value="1"/>
</dbReference>
<gene>
    <name evidence="2" type="primary">LOC118766026</name>
</gene>
<dbReference type="InterPro" id="IPR001315">
    <property type="entry name" value="CARD"/>
</dbReference>
<dbReference type="CDD" id="cd01671">
    <property type="entry name" value="CARD"/>
    <property type="match status" value="1"/>
</dbReference>
<keyword evidence="1" id="KW-1185">Reference proteome</keyword>
<dbReference type="Gene3D" id="1.10.533.10">
    <property type="entry name" value="Death Domain, Fas"/>
    <property type="match status" value="2"/>
</dbReference>
<dbReference type="KEGG" id="osn:118766026"/>
<sequence length="245" mass="27880">MFVTNINSREITLSSGKEMADTQEVFNGNKIQRSYKQLVDGIDEVVIGSILDYFFASSIFIPEEVHTVEAEPIIERKNRCFLNFLLEKMKHEDRSNISRIFDEFLKCLRESELDSLATLVEETDNSPLVDLEVDAIIDSTKDLDLDEKMLARVLMHVASGWEAVIIELGLDFVKITDAKETDNEFIQKFKVFNTWRQADGLLPGAVVKLLTALREFPEIVNWSKMKNTIAIVHREMEAGSSTSPS</sequence>
<proteinExistence type="predicted"/>
<reference evidence="2" key="1">
    <citation type="submission" date="2025-08" db="UniProtKB">
        <authorList>
            <consortium name="RefSeq"/>
        </authorList>
    </citation>
    <scope>IDENTIFICATION</scope>
</reference>
<dbReference type="AlphaFoldDB" id="A0A7E6FCD9"/>
<organism evidence="1 2">
    <name type="scientific">Octopus sinensis</name>
    <name type="common">East Asian common octopus</name>
    <dbReference type="NCBI Taxonomy" id="2607531"/>
    <lineage>
        <taxon>Eukaryota</taxon>
        <taxon>Metazoa</taxon>
        <taxon>Spiralia</taxon>
        <taxon>Lophotrochozoa</taxon>
        <taxon>Mollusca</taxon>
        <taxon>Cephalopoda</taxon>
        <taxon>Coleoidea</taxon>
        <taxon>Octopodiformes</taxon>
        <taxon>Octopoda</taxon>
        <taxon>Incirrata</taxon>
        <taxon>Octopodidae</taxon>
        <taxon>Octopus</taxon>
    </lineage>
</organism>
<dbReference type="RefSeq" id="XP_036365010.1">
    <property type="nucleotide sequence ID" value="XM_036509117.1"/>
</dbReference>
<protein>
    <submittedName>
        <fullName evidence="2">Uncharacterized protein LOC118766026</fullName>
    </submittedName>
</protein>
<evidence type="ECO:0000313" key="1">
    <source>
        <dbReference type="Proteomes" id="UP000515154"/>
    </source>
</evidence>
<dbReference type="GO" id="GO:0042981">
    <property type="term" value="P:regulation of apoptotic process"/>
    <property type="evidence" value="ECO:0007669"/>
    <property type="project" value="InterPro"/>
</dbReference>
<name>A0A7E6FCD9_9MOLL</name>
<dbReference type="InterPro" id="IPR011029">
    <property type="entry name" value="DEATH-like_dom_sf"/>
</dbReference>
<accession>A0A7E6FCD9</accession>
<evidence type="ECO:0000313" key="2">
    <source>
        <dbReference type="RefSeq" id="XP_036365010.1"/>
    </source>
</evidence>